<reference evidence="5 6" key="1">
    <citation type="journal article" date="2015" name="Genome Biol.">
        <title>Comparative genomics of Steinernema reveals deeply conserved gene regulatory networks.</title>
        <authorList>
            <person name="Dillman A.R."/>
            <person name="Macchietto M."/>
            <person name="Porter C.F."/>
            <person name="Rogers A."/>
            <person name="Williams B."/>
            <person name="Antoshechkin I."/>
            <person name="Lee M.M."/>
            <person name="Goodwin Z."/>
            <person name="Lu X."/>
            <person name="Lewis E.E."/>
            <person name="Goodrich-Blair H."/>
            <person name="Stock S.P."/>
            <person name="Adams B.J."/>
            <person name="Sternberg P.W."/>
            <person name="Mortazavi A."/>
        </authorList>
    </citation>
    <scope>NUCLEOTIDE SEQUENCE [LARGE SCALE GENOMIC DNA]</scope>
    <source>
        <strain evidence="5 6">ALL</strain>
    </source>
</reference>
<dbReference type="OrthoDB" id="421838at2759"/>
<evidence type="ECO:0000313" key="5">
    <source>
        <dbReference type="EMBL" id="TKR67639.1"/>
    </source>
</evidence>
<gene>
    <name evidence="5" type="ORF">L596_023759</name>
</gene>
<dbReference type="InterPro" id="IPR026741">
    <property type="entry name" value="SNO"/>
</dbReference>
<dbReference type="InterPro" id="IPR027417">
    <property type="entry name" value="P-loop_NTPase"/>
</dbReference>
<evidence type="ECO:0000313" key="6">
    <source>
        <dbReference type="Proteomes" id="UP000298663"/>
    </source>
</evidence>
<feature type="region of interest" description="Disordered" evidence="2">
    <location>
        <begin position="176"/>
        <end position="300"/>
    </location>
</feature>
<dbReference type="PANTHER" id="PTHR12706:SF30">
    <property type="entry name" value="PROTEIN STRAWBERRY NOTCH-RELATED"/>
    <property type="match status" value="1"/>
</dbReference>
<name>A0A4U5MEM6_STECR</name>
<dbReference type="GO" id="GO:0006355">
    <property type="term" value="P:regulation of DNA-templated transcription"/>
    <property type="evidence" value="ECO:0007669"/>
    <property type="project" value="InterPro"/>
</dbReference>
<evidence type="ECO:0000256" key="2">
    <source>
        <dbReference type="SAM" id="MobiDB-lite"/>
    </source>
</evidence>
<dbReference type="SUPFAM" id="SSF52540">
    <property type="entry name" value="P-loop containing nucleoside triphosphate hydrolases"/>
    <property type="match status" value="1"/>
</dbReference>
<feature type="domain" description="Strawberry notch helicase C" evidence="3">
    <location>
        <begin position="352"/>
        <end position="630"/>
    </location>
</feature>
<accession>A0A4U5MEM6</accession>
<feature type="domain" description="SBNO alpha/beta" evidence="4">
    <location>
        <begin position="668"/>
        <end position="789"/>
    </location>
</feature>
<dbReference type="EMBL" id="AZBU02000008">
    <property type="protein sequence ID" value="TKR67639.1"/>
    <property type="molecule type" value="Genomic_DNA"/>
</dbReference>
<feature type="compositionally biased region" description="Acidic residues" evidence="2">
    <location>
        <begin position="142"/>
        <end position="164"/>
    </location>
</feature>
<proteinExistence type="inferred from homology"/>
<evidence type="ECO:0000259" key="3">
    <source>
        <dbReference type="Pfam" id="PF13871"/>
    </source>
</evidence>
<dbReference type="STRING" id="34508.A0A4U5MEM6"/>
<feature type="compositionally biased region" description="Acidic residues" evidence="2">
    <location>
        <begin position="178"/>
        <end position="204"/>
    </location>
</feature>
<protein>
    <submittedName>
        <fullName evidence="5">Uncharacterized protein</fullName>
    </submittedName>
</protein>
<dbReference type="Pfam" id="PF13871">
    <property type="entry name" value="Helicase_C_4"/>
    <property type="match status" value="1"/>
</dbReference>
<feature type="compositionally biased region" description="Basic residues" evidence="2">
    <location>
        <begin position="270"/>
        <end position="284"/>
    </location>
</feature>
<dbReference type="Proteomes" id="UP000298663">
    <property type="component" value="Unassembled WGS sequence"/>
</dbReference>
<reference evidence="5 6" key="2">
    <citation type="journal article" date="2019" name="G3 (Bethesda)">
        <title>Hybrid Assembly of the Genome of the Entomopathogenic Nematode Steinernema carpocapsae Identifies the X-Chromosome.</title>
        <authorList>
            <person name="Serra L."/>
            <person name="Macchietto M."/>
            <person name="Macias-Munoz A."/>
            <person name="McGill C.J."/>
            <person name="Rodriguez I.M."/>
            <person name="Rodriguez B."/>
            <person name="Murad R."/>
            <person name="Mortazavi A."/>
        </authorList>
    </citation>
    <scope>NUCLEOTIDE SEQUENCE [LARGE SCALE GENOMIC DNA]</scope>
    <source>
        <strain evidence="5 6">ALL</strain>
    </source>
</reference>
<dbReference type="GO" id="GO:0005634">
    <property type="term" value="C:nucleus"/>
    <property type="evidence" value="ECO:0007669"/>
    <property type="project" value="TreeGrafter"/>
</dbReference>
<feature type="compositionally biased region" description="Basic and acidic residues" evidence="2">
    <location>
        <begin position="228"/>
        <end position="269"/>
    </location>
</feature>
<keyword evidence="6" id="KW-1185">Reference proteome</keyword>
<comment type="similarity">
    <text evidence="1">Belongs to the SBNO family.</text>
</comment>
<sequence>MVWGQFWAAHQRFFKYLCIAAKVEACVKITRDSIKQNKCVVIGLQSTGEARTLEQLEDCGGELTEFVSTAKAVLQGLVEKHFPTGTGIPSSNGDVFYEMDKMFGSEGVRKRRRKSPDYRDVLEDMGLGNIAKRRLAEKNEAEDGNDDSDTSNSDDSDDDVSLGDDDEAWLNTLMAEAESSESEESSDDESDDENSESADEENSDKEEQQKAEESPMEDEFNPFTTDFTSHDPWENRQRIVGDSPEKKMKAKEELAEKKRQKQERRLEREKRRKALRKELKKKKRDAISESLKRTQAMESDAMKKSANDFIKSSRIIDNSTNGFGFASTSDLSIIKAELLTAIEKLGKSLPANTLDHLIDELGGPQFVAELTGRKGRVVTKEDGEVGYELRSANADVALEKMNMEEKDMFMRGEKKISVISEAASSGISLQSDRRAQNQLRRVHITLELPWSADKAIQQFGRTHRSNQVSAPEYLFLISELAGEKRFASIVAKRLESLGALTHGDRRATESRDLSQFNLDTKYGRAALDVVCRSVTGHMSPPLIEPPADYMPGNFFQDMRHYMEGVGLLNRVDNDVYTIEREAANISKFLNRILGLPVHAQNALFQYFLDVLKALVDQARYDGTYDLGIMDLGTAGDVVRKMETRVFVGHAQKGSFRVEMHKMAVERGIAWEQAMDLYKDHNHEDDGFYLSRKGAAGKRAAALVYGIGKIGLEKGHARMYALTRPSTGRSAKLEIIEDIHKRFQKATVEEAEPVWKEQYESAATCCQHLFFHGKCRVTASQGQYCEVGRRTRTYFILSGAVLSVWPIVEEVLCGGVGRENIRKSARMQVIRVRTEENQKIVGLLVVATHVRNLVGRLEEHCSKSYLDVQKTKK</sequence>
<dbReference type="PANTHER" id="PTHR12706">
    <property type="entry name" value="STRAWBERRY NOTCH-RELATED"/>
    <property type="match status" value="1"/>
</dbReference>
<dbReference type="AlphaFoldDB" id="A0A4U5MEM6"/>
<dbReference type="GO" id="GO:0031490">
    <property type="term" value="F:chromatin DNA binding"/>
    <property type="evidence" value="ECO:0007669"/>
    <property type="project" value="TreeGrafter"/>
</dbReference>
<dbReference type="Pfam" id="PF25373">
    <property type="entry name" value="SBNO"/>
    <property type="match status" value="1"/>
</dbReference>
<dbReference type="InterPro" id="IPR057332">
    <property type="entry name" value="SBNO_a/b_dom"/>
</dbReference>
<evidence type="ECO:0000256" key="1">
    <source>
        <dbReference type="ARBA" id="ARBA00006992"/>
    </source>
</evidence>
<comment type="caution">
    <text evidence="5">The sequence shown here is derived from an EMBL/GenBank/DDBJ whole genome shotgun (WGS) entry which is preliminary data.</text>
</comment>
<dbReference type="GO" id="GO:0042393">
    <property type="term" value="F:histone binding"/>
    <property type="evidence" value="ECO:0007669"/>
    <property type="project" value="TreeGrafter"/>
</dbReference>
<evidence type="ECO:0000259" key="4">
    <source>
        <dbReference type="Pfam" id="PF25373"/>
    </source>
</evidence>
<organism evidence="5 6">
    <name type="scientific">Steinernema carpocapsae</name>
    <name type="common">Entomopathogenic nematode</name>
    <dbReference type="NCBI Taxonomy" id="34508"/>
    <lineage>
        <taxon>Eukaryota</taxon>
        <taxon>Metazoa</taxon>
        <taxon>Ecdysozoa</taxon>
        <taxon>Nematoda</taxon>
        <taxon>Chromadorea</taxon>
        <taxon>Rhabditida</taxon>
        <taxon>Tylenchina</taxon>
        <taxon>Panagrolaimomorpha</taxon>
        <taxon>Strongyloidoidea</taxon>
        <taxon>Steinernematidae</taxon>
        <taxon>Steinernema</taxon>
    </lineage>
</organism>
<feature type="region of interest" description="Disordered" evidence="2">
    <location>
        <begin position="132"/>
        <end position="164"/>
    </location>
</feature>
<dbReference type="InterPro" id="IPR026937">
    <property type="entry name" value="SBNO_Helicase_C_dom"/>
</dbReference>